<feature type="compositionally biased region" description="Basic residues" evidence="1">
    <location>
        <begin position="125"/>
        <end position="137"/>
    </location>
</feature>
<dbReference type="Proteomes" id="UP000828390">
    <property type="component" value="Unassembled WGS sequence"/>
</dbReference>
<name>A0A9D4LA81_DREPO</name>
<proteinExistence type="predicted"/>
<reference evidence="2" key="2">
    <citation type="submission" date="2020-11" db="EMBL/GenBank/DDBJ databases">
        <authorList>
            <person name="McCartney M.A."/>
            <person name="Auch B."/>
            <person name="Kono T."/>
            <person name="Mallez S."/>
            <person name="Becker A."/>
            <person name="Gohl D.M."/>
            <person name="Silverstein K.A.T."/>
            <person name="Koren S."/>
            <person name="Bechman K.B."/>
            <person name="Herman A."/>
            <person name="Abrahante J.E."/>
            <person name="Garbe J."/>
        </authorList>
    </citation>
    <scope>NUCLEOTIDE SEQUENCE</scope>
    <source>
        <strain evidence="2">Duluth1</strain>
        <tissue evidence="2">Whole animal</tissue>
    </source>
</reference>
<protein>
    <submittedName>
        <fullName evidence="2">Uncharacterized protein</fullName>
    </submittedName>
</protein>
<organism evidence="2 3">
    <name type="scientific">Dreissena polymorpha</name>
    <name type="common">Zebra mussel</name>
    <name type="synonym">Mytilus polymorpha</name>
    <dbReference type="NCBI Taxonomy" id="45954"/>
    <lineage>
        <taxon>Eukaryota</taxon>
        <taxon>Metazoa</taxon>
        <taxon>Spiralia</taxon>
        <taxon>Lophotrochozoa</taxon>
        <taxon>Mollusca</taxon>
        <taxon>Bivalvia</taxon>
        <taxon>Autobranchia</taxon>
        <taxon>Heteroconchia</taxon>
        <taxon>Euheterodonta</taxon>
        <taxon>Imparidentia</taxon>
        <taxon>Neoheterodontei</taxon>
        <taxon>Myida</taxon>
        <taxon>Dreissenoidea</taxon>
        <taxon>Dreissenidae</taxon>
        <taxon>Dreissena</taxon>
    </lineage>
</organism>
<evidence type="ECO:0000313" key="3">
    <source>
        <dbReference type="Proteomes" id="UP000828390"/>
    </source>
</evidence>
<keyword evidence="3" id="KW-1185">Reference proteome</keyword>
<evidence type="ECO:0000256" key="1">
    <source>
        <dbReference type="SAM" id="MobiDB-lite"/>
    </source>
</evidence>
<accession>A0A9D4LA81</accession>
<feature type="region of interest" description="Disordered" evidence="1">
    <location>
        <begin position="120"/>
        <end position="149"/>
    </location>
</feature>
<evidence type="ECO:0000313" key="2">
    <source>
        <dbReference type="EMBL" id="KAH3853392.1"/>
    </source>
</evidence>
<feature type="region of interest" description="Disordered" evidence="1">
    <location>
        <begin position="348"/>
        <end position="382"/>
    </location>
</feature>
<dbReference type="EMBL" id="JAIWYP010000003">
    <property type="protein sequence ID" value="KAH3853392.1"/>
    <property type="molecule type" value="Genomic_DNA"/>
</dbReference>
<sequence length="461" mass="52807">MAKYIETEKIKRKLGERIAQQCYTASSVQEFNEAWPKPNKISSQFQDDRQFATDRVRTQYVDELRESFYINEHYDPALTEREQELDKKRQSLLERKTREDERKRAERIKEMELDLKRQELLKMKTEHKKSNKKRRKKEKSDIHVDQEANVSINSPVSNALLTEDVNKKNVGMGVFVPAPPCIVKPAAKESHLKKDIDATPHELEKGVIRKIDVKEDVFKKALDKNNDVQEYQNQVNRKVYVKEDGLKKAFNKCPDMGEHTNDLMQKSVVYACNIKKYDNKIYATQNEVKSDVVTKTNAQGYDTNVVKESTVDTSENDAAPPVCGNPDWGPESMVQRIRRLNLKYLMGQNGTNTEPAPPKCDKPETTSYTNTEPAPPKCDKPETASYNRARGYEFISSGHTKDFVNNSNYVPTPPVCKPKDDCVSVAKKPAVMSWNATTAKMKVGFKSKLRREQDQASGDKT</sequence>
<gene>
    <name evidence="2" type="ORF">DPMN_095915</name>
</gene>
<reference evidence="2" key="1">
    <citation type="journal article" date="2019" name="bioRxiv">
        <title>The Genome of the Zebra Mussel, Dreissena polymorpha: A Resource for Invasive Species Research.</title>
        <authorList>
            <person name="McCartney M.A."/>
            <person name="Auch B."/>
            <person name="Kono T."/>
            <person name="Mallez S."/>
            <person name="Zhang Y."/>
            <person name="Obille A."/>
            <person name="Becker A."/>
            <person name="Abrahante J.E."/>
            <person name="Garbe J."/>
            <person name="Badalamenti J.P."/>
            <person name="Herman A."/>
            <person name="Mangelson H."/>
            <person name="Liachko I."/>
            <person name="Sullivan S."/>
            <person name="Sone E.D."/>
            <person name="Koren S."/>
            <person name="Silverstein K.A.T."/>
            <person name="Beckman K.B."/>
            <person name="Gohl D.M."/>
        </authorList>
    </citation>
    <scope>NUCLEOTIDE SEQUENCE</scope>
    <source>
        <strain evidence="2">Duluth1</strain>
        <tissue evidence="2">Whole animal</tissue>
    </source>
</reference>
<comment type="caution">
    <text evidence="2">The sequence shown here is derived from an EMBL/GenBank/DDBJ whole genome shotgun (WGS) entry which is preliminary data.</text>
</comment>
<feature type="region of interest" description="Disordered" evidence="1">
    <location>
        <begin position="309"/>
        <end position="330"/>
    </location>
</feature>
<dbReference type="AlphaFoldDB" id="A0A9D4LA81"/>